<feature type="transmembrane region" description="Helical" evidence="9">
    <location>
        <begin position="200"/>
        <end position="220"/>
    </location>
</feature>
<feature type="transmembrane region" description="Helical" evidence="9">
    <location>
        <begin position="75"/>
        <end position="100"/>
    </location>
</feature>
<sequence>MTFSFGNRKQRDILLQAFFLAVVLAVLVVAVMTTRRNLEIQGLSVGWSFLNYATGSSIVFSLIDYDLDSSFARALLVGFINTLFLGTISVSLAVLLGTVIGTARLSSHKLLSSIAGVYVQIFRNIPLILQAFFWYAIFVNFPSPRQAIAMPAGVFISNRGIYFPMLNIEAWYLLGAIALFIVGTIASVSVARRTGRGSSLIGILISLALACVIGYAGRVVDTPLFDMPQPKGLRFLGGGTMTPELGTAIVAIALFGASYVAEIVRAGFLSIPAGLIEAAHALGLGKWHIFWRVRLPLMIRRILPTMTNQIIWLMKATTIGIAIGFPDYFGVVANSINHSGQTISLIFLLILGFWAINMTISFTMNAINRALALPGHKK</sequence>
<evidence type="ECO:0000256" key="4">
    <source>
        <dbReference type="ARBA" id="ARBA00022475"/>
    </source>
</evidence>
<evidence type="ECO:0000256" key="1">
    <source>
        <dbReference type="ARBA" id="ARBA00004429"/>
    </source>
</evidence>
<evidence type="ECO:0000256" key="2">
    <source>
        <dbReference type="ARBA" id="ARBA00010072"/>
    </source>
</evidence>
<dbReference type="InterPro" id="IPR000515">
    <property type="entry name" value="MetI-like"/>
</dbReference>
<dbReference type="PANTHER" id="PTHR30614">
    <property type="entry name" value="MEMBRANE COMPONENT OF AMINO ACID ABC TRANSPORTER"/>
    <property type="match status" value="1"/>
</dbReference>
<accession>A0A178YRR2</accession>
<feature type="transmembrane region" description="Helical" evidence="9">
    <location>
        <begin position="240"/>
        <end position="261"/>
    </location>
</feature>
<reference evidence="11 12" key="1">
    <citation type="submission" date="2015-11" db="EMBL/GenBank/DDBJ databases">
        <title>Ensifer anhuiense sp. nov., an effective nitrogen fixation bacterium with Glycine soja.</title>
        <authorList>
            <person name="Yan H."/>
            <person name="Chen W."/>
        </authorList>
    </citation>
    <scope>NUCLEOTIDE SEQUENCE [LARGE SCALE GENOMIC DNA]</scope>
    <source>
        <strain evidence="11 12">LMG 7837</strain>
    </source>
</reference>
<dbReference type="PANTHER" id="PTHR30614:SF37">
    <property type="entry name" value="AMINO-ACID ABC TRANSPORTER PERMEASE PROTEIN YHDX-RELATED"/>
    <property type="match status" value="1"/>
</dbReference>
<feature type="transmembrane region" description="Helical" evidence="9">
    <location>
        <begin position="268"/>
        <end position="290"/>
    </location>
</feature>
<dbReference type="Proteomes" id="UP000078507">
    <property type="component" value="Unassembled WGS sequence"/>
</dbReference>
<evidence type="ECO:0000256" key="6">
    <source>
        <dbReference type="ARBA" id="ARBA00022970"/>
    </source>
</evidence>
<evidence type="ECO:0000256" key="3">
    <source>
        <dbReference type="ARBA" id="ARBA00022448"/>
    </source>
</evidence>
<dbReference type="GO" id="GO:0022857">
    <property type="term" value="F:transmembrane transporter activity"/>
    <property type="evidence" value="ECO:0007669"/>
    <property type="project" value="InterPro"/>
</dbReference>
<dbReference type="Gene3D" id="1.10.3720.10">
    <property type="entry name" value="MetI-like"/>
    <property type="match status" value="1"/>
</dbReference>
<dbReference type="GO" id="GO:0043190">
    <property type="term" value="C:ATP-binding cassette (ABC) transporter complex"/>
    <property type="evidence" value="ECO:0007669"/>
    <property type="project" value="InterPro"/>
</dbReference>
<feature type="transmembrane region" description="Helical" evidence="9">
    <location>
        <begin position="345"/>
        <end position="367"/>
    </location>
</feature>
<keyword evidence="3 9" id="KW-0813">Transport</keyword>
<dbReference type="RefSeq" id="WP_066868250.1">
    <property type="nucleotide sequence ID" value="NZ_LNQB01000042.1"/>
</dbReference>
<keyword evidence="12" id="KW-1185">Reference proteome</keyword>
<dbReference type="InterPro" id="IPR043429">
    <property type="entry name" value="ArtM/GltK/GlnP/TcyL/YhdX-like"/>
</dbReference>
<feature type="transmembrane region" description="Helical" evidence="9">
    <location>
        <begin position="13"/>
        <end position="33"/>
    </location>
</feature>
<dbReference type="PROSITE" id="PS50928">
    <property type="entry name" value="ABC_TM1"/>
    <property type="match status" value="1"/>
</dbReference>
<dbReference type="InterPro" id="IPR035906">
    <property type="entry name" value="MetI-like_sf"/>
</dbReference>
<feature type="transmembrane region" description="Helical" evidence="9">
    <location>
        <begin position="170"/>
        <end position="188"/>
    </location>
</feature>
<feature type="transmembrane region" description="Helical" evidence="9">
    <location>
        <begin position="121"/>
        <end position="141"/>
    </location>
</feature>
<evidence type="ECO:0000256" key="9">
    <source>
        <dbReference type="RuleBase" id="RU363032"/>
    </source>
</evidence>
<dbReference type="Pfam" id="PF00528">
    <property type="entry name" value="BPD_transp_1"/>
    <property type="match status" value="1"/>
</dbReference>
<dbReference type="STRING" id="36856.ATB98_12350"/>
<keyword evidence="7 9" id="KW-1133">Transmembrane helix</keyword>
<evidence type="ECO:0000259" key="10">
    <source>
        <dbReference type="PROSITE" id="PS50928"/>
    </source>
</evidence>
<keyword evidence="4" id="KW-1003">Cell membrane</keyword>
<dbReference type="OrthoDB" id="9808531at2"/>
<gene>
    <name evidence="11" type="ORF">ATB98_12350</name>
</gene>
<dbReference type="CDD" id="cd06261">
    <property type="entry name" value="TM_PBP2"/>
    <property type="match status" value="1"/>
</dbReference>
<keyword evidence="8 9" id="KW-0472">Membrane</keyword>
<feature type="transmembrane region" description="Helical" evidence="9">
    <location>
        <begin position="310"/>
        <end position="333"/>
    </location>
</feature>
<feature type="transmembrane region" description="Helical" evidence="9">
    <location>
        <begin position="45"/>
        <end position="63"/>
    </location>
</feature>
<feature type="domain" description="ABC transmembrane type-1" evidence="10">
    <location>
        <begin position="79"/>
        <end position="364"/>
    </location>
</feature>
<dbReference type="AlphaFoldDB" id="A0A178YRR2"/>
<evidence type="ECO:0000256" key="7">
    <source>
        <dbReference type="ARBA" id="ARBA00022989"/>
    </source>
</evidence>
<dbReference type="InterPro" id="IPR010065">
    <property type="entry name" value="AA_ABC_transptr_permease_3TM"/>
</dbReference>
<keyword evidence="6" id="KW-0029">Amino-acid transport</keyword>
<evidence type="ECO:0000313" key="11">
    <source>
        <dbReference type="EMBL" id="OAP50209.1"/>
    </source>
</evidence>
<evidence type="ECO:0000313" key="12">
    <source>
        <dbReference type="Proteomes" id="UP000078507"/>
    </source>
</evidence>
<dbReference type="SUPFAM" id="SSF161098">
    <property type="entry name" value="MetI-like"/>
    <property type="match status" value="2"/>
</dbReference>
<evidence type="ECO:0000256" key="5">
    <source>
        <dbReference type="ARBA" id="ARBA00022692"/>
    </source>
</evidence>
<dbReference type="GO" id="GO:0006865">
    <property type="term" value="P:amino acid transport"/>
    <property type="evidence" value="ECO:0007669"/>
    <property type="project" value="UniProtKB-KW"/>
</dbReference>
<comment type="subcellular location">
    <subcellularLocation>
        <location evidence="1">Cell inner membrane</location>
        <topology evidence="1">Multi-pass membrane protein</topology>
    </subcellularLocation>
    <subcellularLocation>
        <location evidence="9">Cell membrane</location>
        <topology evidence="9">Multi-pass membrane protein</topology>
    </subcellularLocation>
</comment>
<evidence type="ECO:0000256" key="8">
    <source>
        <dbReference type="ARBA" id="ARBA00023136"/>
    </source>
</evidence>
<proteinExistence type="inferred from homology"/>
<dbReference type="NCBIfam" id="TIGR01726">
    <property type="entry name" value="HEQRo_perm_3TM"/>
    <property type="match status" value="1"/>
</dbReference>
<dbReference type="EMBL" id="LNQB01000042">
    <property type="protein sequence ID" value="OAP50209.1"/>
    <property type="molecule type" value="Genomic_DNA"/>
</dbReference>
<comment type="caution">
    <text evidence="11">The sequence shown here is derived from an EMBL/GenBank/DDBJ whole genome shotgun (WGS) entry which is preliminary data.</text>
</comment>
<organism evidence="11 12">
    <name type="scientific">Sinorhizobium saheli</name>
    <dbReference type="NCBI Taxonomy" id="36856"/>
    <lineage>
        <taxon>Bacteria</taxon>
        <taxon>Pseudomonadati</taxon>
        <taxon>Pseudomonadota</taxon>
        <taxon>Alphaproteobacteria</taxon>
        <taxon>Hyphomicrobiales</taxon>
        <taxon>Rhizobiaceae</taxon>
        <taxon>Sinorhizobium/Ensifer group</taxon>
        <taxon>Sinorhizobium</taxon>
    </lineage>
</organism>
<comment type="similarity">
    <text evidence="2">Belongs to the binding-protein-dependent transport system permease family. HisMQ subfamily.</text>
</comment>
<name>A0A178YRR2_SINSA</name>
<keyword evidence="5 9" id="KW-0812">Transmembrane</keyword>
<protein>
    <recommendedName>
        <fullName evidence="10">ABC transmembrane type-1 domain-containing protein</fullName>
    </recommendedName>
</protein>